<protein>
    <submittedName>
        <fullName evidence="2">ROK family protein</fullName>
    </submittedName>
</protein>
<dbReference type="eggNOG" id="COG1940">
    <property type="taxonomic scope" value="Bacteria"/>
</dbReference>
<name>F0S6F9_PSESL</name>
<dbReference type="STRING" id="762903.Pedsa_3756"/>
<dbReference type="AlphaFoldDB" id="F0S6F9"/>
<evidence type="ECO:0000313" key="2">
    <source>
        <dbReference type="EMBL" id="ADY54285.1"/>
    </source>
</evidence>
<dbReference type="InterPro" id="IPR043129">
    <property type="entry name" value="ATPase_NBD"/>
</dbReference>
<dbReference type="KEGG" id="psn:Pedsa_3756"/>
<evidence type="ECO:0000256" key="1">
    <source>
        <dbReference type="ARBA" id="ARBA00006479"/>
    </source>
</evidence>
<evidence type="ECO:0000313" key="3">
    <source>
        <dbReference type="Proteomes" id="UP000000310"/>
    </source>
</evidence>
<proteinExistence type="inferred from homology"/>
<dbReference type="Gene3D" id="3.30.420.40">
    <property type="match status" value="3"/>
</dbReference>
<reference evidence="3" key="2">
    <citation type="submission" date="2011-02" db="EMBL/GenBank/DDBJ databases">
        <title>The complete genome of Pedobacter saltans DSM 12145.</title>
        <authorList>
            <consortium name="US DOE Joint Genome Institute (JGI-PGF)"/>
            <person name="Lucas S."/>
            <person name="Copeland A."/>
            <person name="Lapidus A."/>
            <person name="Bruce D."/>
            <person name="Goodwin L."/>
            <person name="Pitluck S."/>
            <person name="Kyrpides N."/>
            <person name="Mavromatis K."/>
            <person name="Pagani I."/>
            <person name="Ivanova N."/>
            <person name="Ovchinnikova G."/>
            <person name="Lu M."/>
            <person name="Detter J.C."/>
            <person name="Han C."/>
            <person name="Land M."/>
            <person name="Hauser L."/>
            <person name="Markowitz V."/>
            <person name="Cheng J.-F."/>
            <person name="Hugenholtz P."/>
            <person name="Woyke T."/>
            <person name="Wu D."/>
            <person name="Tindall B."/>
            <person name="Pomrenke H.G."/>
            <person name="Brambilla E."/>
            <person name="Klenk H.-P."/>
            <person name="Eisen J.A."/>
        </authorList>
    </citation>
    <scope>NUCLEOTIDE SEQUENCE [LARGE SCALE GENOMIC DNA]</scope>
    <source>
        <strain evidence="3">ATCC 51119 / DSM 12145 / JCM 21818 / LMG 10337 / NBRC 100064 / NCIMB 13643</strain>
    </source>
</reference>
<reference evidence="2 3" key="1">
    <citation type="journal article" date="2011" name="Stand. Genomic Sci.">
        <title>Complete genome sequence of the gliding, heparinolytic Pedobacter saltans type strain (113).</title>
        <authorList>
            <person name="Liolios K."/>
            <person name="Sikorski J."/>
            <person name="Lu M."/>
            <person name="Nolan M."/>
            <person name="Lapidus A."/>
            <person name="Lucas S."/>
            <person name="Hammon N."/>
            <person name="Deshpande S."/>
            <person name="Cheng J.F."/>
            <person name="Tapia R."/>
            <person name="Han C."/>
            <person name="Goodwin L."/>
            <person name="Pitluck S."/>
            <person name="Huntemann M."/>
            <person name="Ivanova N."/>
            <person name="Pagani I."/>
            <person name="Mavromatis K."/>
            <person name="Ovchinikova G."/>
            <person name="Pati A."/>
            <person name="Chen A."/>
            <person name="Palaniappan K."/>
            <person name="Land M."/>
            <person name="Hauser L."/>
            <person name="Brambilla E.M."/>
            <person name="Kotsyurbenko O."/>
            <person name="Rohde M."/>
            <person name="Tindall B.J."/>
            <person name="Abt B."/>
            <person name="Goker M."/>
            <person name="Detter J.C."/>
            <person name="Woyke T."/>
            <person name="Bristow J."/>
            <person name="Eisen J.A."/>
            <person name="Markowitz V."/>
            <person name="Hugenholtz P."/>
            <person name="Klenk H.P."/>
            <person name="Kyrpides N.C."/>
        </authorList>
    </citation>
    <scope>NUCLEOTIDE SEQUENCE [LARGE SCALE GENOMIC DNA]</scope>
    <source>
        <strain evidence="3">ATCC 51119 / DSM 12145 / JCM 21818 / LMG 10337 / NBRC 100064 / NCIMB 13643</strain>
    </source>
</reference>
<dbReference type="PANTHER" id="PTHR18964:SF149">
    <property type="entry name" value="BIFUNCTIONAL UDP-N-ACETYLGLUCOSAMINE 2-EPIMERASE_N-ACETYLMANNOSAMINE KINASE"/>
    <property type="match status" value="1"/>
</dbReference>
<accession>F0S6F9</accession>
<keyword evidence="3" id="KW-1185">Reference proteome</keyword>
<organism evidence="2 3">
    <name type="scientific">Pseudopedobacter saltans (strain ATCC 51119 / DSM 12145 / JCM 21818 / CCUG 39354 / LMG 10337 / NBRC 100064 / NCIMB 13643)</name>
    <name type="common">Pedobacter saltans</name>
    <dbReference type="NCBI Taxonomy" id="762903"/>
    <lineage>
        <taxon>Bacteria</taxon>
        <taxon>Pseudomonadati</taxon>
        <taxon>Bacteroidota</taxon>
        <taxon>Sphingobacteriia</taxon>
        <taxon>Sphingobacteriales</taxon>
        <taxon>Sphingobacteriaceae</taxon>
        <taxon>Pseudopedobacter</taxon>
    </lineage>
</organism>
<dbReference type="SUPFAM" id="SSF53067">
    <property type="entry name" value="Actin-like ATPase domain"/>
    <property type="match status" value="1"/>
</dbReference>
<dbReference type="HOGENOM" id="CLU_036604_2_0_10"/>
<dbReference type="PANTHER" id="PTHR18964">
    <property type="entry name" value="ROK (REPRESSOR, ORF, KINASE) FAMILY"/>
    <property type="match status" value="1"/>
</dbReference>
<sequence length="294" mass="32287">MDNKNIVVGVDVGGSHITAALVDINSRSLIEGTTVRKAVDSKGSAAEILSVWKAVIKDTSMIGGCSIKRIAFAMPGPFNYENGISLIKGVDKYESLYGMNIKKELADCFNIQDDQILFRNDAEAFLHGEVAVGDFDITDKILGFTLGTGFGSAYSYQGDTRDLGIGLLPFKETIADDYLTTRWFRNMYGTKTGQFNNVQQISQLAQEGDDTALQLFNEFADNLAEVLGKQIKEIDAVHIILGGNISKAQEFFLPRTQYQLNQEGIFPQFYLAKLGEQSAIVGSAYLFAPLFDVI</sequence>
<dbReference type="RefSeq" id="WP_013634765.1">
    <property type="nucleotide sequence ID" value="NC_015177.1"/>
</dbReference>
<dbReference type="EMBL" id="CP002545">
    <property type="protein sequence ID" value="ADY54285.1"/>
    <property type="molecule type" value="Genomic_DNA"/>
</dbReference>
<dbReference type="Pfam" id="PF00480">
    <property type="entry name" value="ROK"/>
    <property type="match status" value="2"/>
</dbReference>
<dbReference type="Proteomes" id="UP000000310">
    <property type="component" value="Chromosome"/>
</dbReference>
<gene>
    <name evidence="2" type="ordered locus">Pedsa_3756</name>
</gene>
<comment type="similarity">
    <text evidence="1">Belongs to the ROK (NagC/XylR) family.</text>
</comment>
<dbReference type="OrthoDB" id="49666at2"/>
<dbReference type="InterPro" id="IPR000600">
    <property type="entry name" value="ROK"/>
</dbReference>